<reference evidence="1 2" key="1">
    <citation type="submission" date="2019-03" db="EMBL/GenBank/DDBJ databases">
        <title>First draft genome of Liparis tanakae, snailfish: a comprehensive survey of snailfish specific genes.</title>
        <authorList>
            <person name="Kim W."/>
            <person name="Song I."/>
            <person name="Jeong J.-H."/>
            <person name="Kim D."/>
            <person name="Kim S."/>
            <person name="Ryu S."/>
            <person name="Song J.Y."/>
            <person name="Lee S.K."/>
        </authorList>
    </citation>
    <scope>NUCLEOTIDE SEQUENCE [LARGE SCALE GENOMIC DNA]</scope>
    <source>
        <tissue evidence="1">Muscle</tissue>
    </source>
</reference>
<dbReference type="Proteomes" id="UP000314294">
    <property type="component" value="Unassembled WGS sequence"/>
</dbReference>
<protein>
    <submittedName>
        <fullName evidence="1">Uncharacterized protein</fullName>
    </submittedName>
</protein>
<evidence type="ECO:0000313" key="1">
    <source>
        <dbReference type="EMBL" id="TNN24113.1"/>
    </source>
</evidence>
<name>A0A4Z2E636_9TELE</name>
<evidence type="ECO:0000313" key="2">
    <source>
        <dbReference type="Proteomes" id="UP000314294"/>
    </source>
</evidence>
<keyword evidence="2" id="KW-1185">Reference proteome</keyword>
<dbReference type="SUPFAM" id="SSF52047">
    <property type="entry name" value="RNI-like"/>
    <property type="match status" value="1"/>
</dbReference>
<comment type="caution">
    <text evidence="1">The sequence shown here is derived from an EMBL/GenBank/DDBJ whole genome shotgun (WGS) entry which is preliminary data.</text>
</comment>
<organism evidence="1 2">
    <name type="scientific">Liparis tanakae</name>
    <name type="common">Tanaka's snailfish</name>
    <dbReference type="NCBI Taxonomy" id="230148"/>
    <lineage>
        <taxon>Eukaryota</taxon>
        <taxon>Metazoa</taxon>
        <taxon>Chordata</taxon>
        <taxon>Craniata</taxon>
        <taxon>Vertebrata</taxon>
        <taxon>Euteleostomi</taxon>
        <taxon>Actinopterygii</taxon>
        <taxon>Neopterygii</taxon>
        <taxon>Teleostei</taxon>
        <taxon>Neoteleostei</taxon>
        <taxon>Acanthomorphata</taxon>
        <taxon>Eupercaria</taxon>
        <taxon>Perciformes</taxon>
        <taxon>Cottioidei</taxon>
        <taxon>Cottales</taxon>
        <taxon>Liparidae</taxon>
        <taxon>Liparis</taxon>
    </lineage>
</organism>
<accession>A0A4Z2E636</accession>
<dbReference type="AlphaFoldDB" id="A0A4Z2E636"/>
<dbReference type="OrthoDB" id="272549at2759"/>
<sequence>MPLYTLGLEELCDGLRRQTAGVRVLLLRNNRITAGGMVHLATALVRVR</sequence>
<gene>
    <name evidence="1" type="ORF">EYF80_065764</name>
</gene>
<proteinExistence type="predicted"/>
<dbReference type="EMBL" id="SRLO01016387">
    <property type="protein sequence ID" value="TNN24113.1"/>
    <property type="molecule type" value="Genomic_DNA"/>
</dbReference>